<evidence type="ECO:0000313" key="3">
    <source>
        <dbReference type="EMBL" id="VDO68071.1"/>
    </source>
</evidence>
<dbReference type="Proteomes" id="UP000050761">
    <property type="component" value="Unassembled WGS sequence"/>
</dbReference>
<keyword evidence="1" id="KW-0732">Signal</keyword>
<dbReference type="PANTHER" id="PTHR21662">
    <property type="entry name" value="RECEPTOR PROTEIN-TYROSINE KINASE"/>
    <property type="match status" value="1"/>
</dbReference>
<evidence type="ECO:0000313" key="5">
    <source>
        <dbReference type="WBParaSite" id="HPBE_0000639701-mRNA-1"/>
    </source>
</evidence>
<dbReference type="OrthoDB" id="10571375at2759"/>
<feature type="signal peptide" evidence="1">
    <location>
        <begin position="1"/>
        <end position="18"/>
    </location>
</feature>
<dbReference type="SUPFAM" id="SSF52058">
    <property type="entry name" value="L domain-like"/>
    <property type="match status" value="1"/>
</dbReference>
<feature type="domain" description="Receptor L-domain" evidence="2">
    <location>
        <begin position="48"/>
        <end position="105"/>
    </location>
</feature>
<dbReference type="InterPro" id="IPR053079">
    <property type="entry name" value="SPS2_domain"/>
</dbReference>
<reference evidence="5" key="2">
    <citation type="submission" date="2019-09" db="UniProtKB">
        <authorList>
            <consortium name="WormBaseParasite"/>
        </authorList>
    </citation>
    <scope>IDENTIFICATION</scope>
</reference>
<sequence>MLAVLLVIIIAVIKSNLGELTPEEQCSFDATVISSGTKSKFPIDGQYCWCIRGSIRLDETTDVSHQELTELLRYVAIITGTLEIVNTAFHSISFFQPLFAVSNEKFKGKIFRGTGEDTTTVKSLILKNKDERGVKFRVTLGSATCCLINENFLQHIYTTLAFKYSNSRIRKIAFFKCI</sequence>
<feature type="chain" id="PRO_5044551421" evidence="1">
    <location>
        <begin position="19"/>
        <end position="178"/>
    </location>
</feature>
<dbReference type="WBParaSite" id="HPBE_0000639701-mRNA-1">
    <property type="protein sequence ID" value="HPBE_0000639701-mRNA-1"/>
    <property type="gene ID" value="HPBE_0000639701"/>
</dbReference>
<evidence type="ECO:0000259" key="2">
    <source>
        <dbReference type="Pfam" id="PF01030"/>
    </source>
</evidence>
<dbReference type="Pfam" id="PF01030">
    <property type="entry name" value="Recep_L_domain"/>
    <property type="match status" value="1"/>
</dbReference>
<evidence type="ECO:0000313" key="4">
    <source>
        <dbReference type="Proteomes" id="UP000050761"/>
    </source>
</evidence>
<organism evidence="4 5">
    <name type="scientific">Heligmosomoides polygyrus</name>
    <name type="common">Parasitic roundworm</name>
    <dbReference type="NCBI Taxonomy" id="6339"/>
    <lineage>
        <taxon>Eukaryota</taxon>
        <taxon>Metazoa</taxon>
        <taxon>Ecdysozoa</taxon>
        <taxon>Nematoda</taxon>
        <taxon>Chromadorea</taxon>
        <taxon>Rhabditida</taxon>
        <taxon>Rhabditina</taxon>
        <taxon>Rhabditomorpha</taxon>
        <taxon>Strongyloidea</taxon>
        <taxon>Heligmosomidae</taxon>
        <taxon>Heligmosomoides</taxon>
    </lineage>
</organism>
<dbReference type="PANTHER" id="PTHR21662:SF59">
    <property type="entry name" value="RECEPTOR PROTEIN-TYROSINE KINASE"/>
    <property type="match status" value="1"/>
</dbReference>
<keyword evidence="4" id="KW-1185">Reference proteome</keyword>
<proteinExistence type="predicted"/>
<gene>
    <name evidence="3" type="ORF">HPBE_LOCUS6398</name>
</gene>
<name>A0A183FHV3_HELPZ</name>
<reference evidence="3 4" key="1">
    <citation type="submission" date="2018-11" db="EMBL/GenBank/DDBJ databases">
        <authorList>
            <consortium name="Pathogen Informatics"/>
        </authorList>
    </citation>
    <scope>NUCLEOTIDE SEQUENCE [LARGE SCALE GENOMIC DNA]</scope>
</reference>
<dbReference type="EMBL" id="UZAH01025654">
    <property type="protein sequence ID" value="VDO68071.1"/>
    <property type="molecule type" value="Genomic_DNA"/>
</dbReference>
<evidence type="ECO:0000256" key="1">
    <source>
        <dbReference type="SAM" id="SignalP"/>
    </source>
</evidence>
<dbReference type="InterPro" id="IPR000494">
    <property type="entry name" value="Rcpt_L-dom"/>
</dbReference>
<accession>A0A183FHV3</accession>
<accession>A0A3P7X2S9</accession>
<dbReference type="AlphaFoldDB" id="A0A183FHV3"/>
<protein>
    <submittedName>
        <fullName evidence="5">Recep_L_domain domain-containing protein</fullName>
    </submittedName>
</protein>